<feature type="non-terminal residue" evidence="4">
    <location>
        <position position="274"/>
    </location>
</feature>
<evidence type="ECO:0000259" key="3">
    <source>
        <dbReference type="Pfam" id="PF25145"/>
    </source>
</evidence>
<evidence type="ECO:0008006" key="5">
    <source>
        <dbReference type="Google" id="ProtNLM"/>
    </source>
</evidence>
<feature type="transmembrane region" description="Helical" evidence="1">
    <location>
        <begin position="219"/>
        <end position="236"/>
    </location>
</feature>
<dbReference type="InterPro" id="IPR029045">
    <property type="entry name" value="ClpP/crotonase-like_dom_sf"/>
</dbReference>
<dbReference type="Pfam" id="PF25145">
    <property type="entry name" value="NfeD1b_N"/>
    <property type="match status" value="1"/>
</dbReference>
<gene>
    <name evidence="4" type="ORF">S06H3_09468</name>
</gene>
<dbReference type="InterPro" id="IPR056739">
    <property type="entry name" value="NfeD_membrane"/>
</dbReference>
<dbReference type="EMBL" id="BARV01004183">
    <property type="protein sequence ID" value="GAI16211.1"/>
    <property type="molecule type" value="Genomic_DNA"/>
</dbReference>
<comment type="caution">
    <text evidence="4">The sequence shown here is derived from an EMBL/GenBank/DDBJ whole genome shotgun (WGS) entry which is preliminary data.</text>
</comment>
<dbReference type="PANTHER" id="PTHR33507:SF3">
    <property type="entry name" value="INNER MEMBRANE PROTEIN YBBJ"/>
    <property type="match status" value="1"/>
</dbReference>
<proteinExistence type="predicted"/>
<keyword evidence="1" id="KW-1133">Transmembrane helix</keyword>
<dbReference type="SUPFAM" id="SSF52096">
    <property type="entry name" value="ClpP/crotonase"/>
    <property type="match status" value="1"/>
</dbReference>
<organism evidence="4">
    <name type="scientific">marine sediment metagenome</name>
    <dbReference type="NCBI Taxonomy" id="412755"/>
    <lineage>
        <taxon>unclassified sequences</taxon>
        <taxon>metagenomes</taxon>
        <taxon>ecological metagenomes</taxon>
    </lineage>
</organism>
<dbReference type="Pfam" id="PF24961">
    <property type="entry name" value="NfeD_membrane"/>
    <property type="match status" value="1"/>
</dbReference>
<evidence type="ECO:0000256" key="1">
    <source>
        <dbReference type="SAM" id="Phobius"/>
    </source>
</evidence>
<keyword evidence="1" id="KW-0812">Transmembrane</keyword>
<dbReference type="Gene3D" id="3.90.226.10">
    <property type="entry name" value="2-enoyl-CoA Hydratase, Chain A, domain 1"/>
    <property type="match status" value="1"/>
</dbReference>
<dbReference type="GO" id="GO:0005886">
    <property type="term" value="C:plasma membrane"/>
    <property type="evidence" value="ECO:0007669"/>
    <property type="project" value="TreeGrafter"/>
</dbReference>
<name>X1MDP1_9ZZZZ</name>
<dbReference type="PANTHER" id="PTHR33507">
    <property type="entry name" value="INNER MEMBRANE PROTEIN YBBJ"/>
    <property type="match status" value="1"/>
</dbReference>
<dbReference type="AlphaFoldDB" id="X1MDP1"/>
<evidence type="ECO:0000313" key="4">
    <source>
        <dbReference type="EMBL" id="GAI16211.1"/>
    </source>
</evidence>
<keyword evidence="1" id="KW-0472">Membrane</keyword>
<reference evidence="4" key="1">
    <citation type="journal article" date="2014" name="Front. Microbiol.">
        <title>High frequency of phylogenetically diverse reductive dehalogenase-homologous genes in deep subseafloor sedimentary metagenomes.</title>
        <authorList>
            <person name="Kawai M."/>
            <person name="Futagami T."/>
            <person name="Toyoda A."/>
            <person name="Takaki Y."/>
            <person name="Nishi S."/>
            <person name="Hori S."/>
            <person name="Arai W."/>
            <person name="Tsubouchi T."/>
            <person name="Morono Y."/>
            <person name="Uchiyama I."/>
            <person name="Ito T."/>
            <person name="Fujiyama A."/>
            <person name="Inagaki F."/>
            <person name="Takami H."/>
        </authorList>
    </citation>
    <scope>NUCLEOTIDE SEQUENCE</scope>
    <source>
        <strain evidence="4">Expedition CK06-06</strain>
    </source>
</reference>
<dbReference type="PROSITE" id="PS51257">
    <property type="entry name" value="PROKAR_LIPOPROTEIN"/>
    <property type="match status" value="1"/>
</dbReference>
<evidence type="ECO:0000259" key="2">
    <source>
        <dbReference type="Pfam" id="PF24961"/>
    </source>
</evidence>
<dbReference type="InterPro" id="IPR056738">
    <property type="entry name" value="NfeD1b_N"/>
</dbReference>
<dbReference type="InterPro" id="IPR052165">
    <property type="entry name" value="Membrane_assoc_protease"/>
</dbReference>
<feature type="transmembrane region" description="Helical" evidence="1">
    <location>
        <begin position="248"/>
        <end position="273"/>
    </location>
</feature>
<feature type="domain" description="NfeD1b N-terminal" evidence="3">
    <location>
        <begin position="31"/>
        <end position="200"/>
    </location>
</feature>
<accession>X1MDP1</accession>
<protein>
    <recommendedName>
        <fullName evidence="5">NfeD-like C-terminal domain-containing protein</fullName>
    </recommendedName>
</protein>
<feature type="domain" description="NfeD integral membrane" evidence="2">
    <location>
        <begin position="218"/>
        <end position="274"/>
    </location>
</feature>
<sequence length="274" mass="29186">MNKRILVLAIFLIIFGCIATAHLGEAQQESVYVIEVDGTIDAGISNFIRKSIDRVERDNVALIIKMNTPGGLLSATKEIVDRMLNAKVKLVVWVTPRGAWAYSAGTFILLASNTAAMDNGTTIGAAQPRPEDPKITAAMAEWIGEVADQRGRPKNVAELFVAQNLTMGPQEALDNGIIELRASSVDEILDNIGLSGARVETLEMGIFEKVLRVLSDPNIVSILFIAGLLGILAEITTPGIGVPGIAGVICLLLAFWGLGVLEINYVGVALILLG</sequence>